<keyword evidence="2" id="KW-1185">Reference proteome</keyword>
<name>A0ABS3C0F8_9BACT</name>
<dbReference type="EMBL" id="JAFKCT010000002">
    <property type="protein sequence ID" value="MBN7810607.1"/>
    <property type="molecule type" value="Genomic_DNA"/>
</dbReference>
<gene>
    <name evidence="1" type="ORF">J0A68_06560</name>
</gene>
<dbReference type="Pfam" id="PF14054">
    <property type="entry name" value="DUF4249"/>
    <property type="match status" value="1"/>
</dbReference>
<dbReference type="PROSITE" id="PS51257">
    <property type="entry name" value="PROKAR_LIPOPROTEIN"/>
    <property type="match status" value="1"/>
</dbReference>
<proteinExistence type="predicted"/>
<evidence type="ECO:0000313" key="2">
    <source>
        <dbReference type="Proteomes" id="UP000664317"/>
    </source>
</evidence>
<evidence type="ECO:0000313" key="1">
    <source>
        <dbReference type="EMBL" id="MBN7810607.1"/>
    </source>
</evidence>
<organism evidence="1 2">
    <name type="scientific">Algoriphagus oliviformis</name>
    <dbReference type="NCBI Taxonomy" id="2811231"/>
    <lineage>
        <taxon>Bacteria</taxon>
        <taxon>Pseudomonadati</taxon>
        <taxon>Bacteroidota</taxon>
        <taxon>Cytophagia</taxon>
        <taxon>Cytophagales</taxon>
        <taxon>Cyclobacteriaceae</taxon>
        <taxon>Algoriphagus</taxon>
    </lineage>
</organism>
<accession>A0ABS3C0F8</accession>
<protein>
    <submittedName>
        <fullName evidence="1">DUF4249 family protein</fullName>
    </submittedName>
</protein>
<reference evidence="1 2" key="1">
    <citation type="submission" date="2021-03" db="EMBL/GenBank/DDBJ databases">
        <title>novel species isolated from a fishpond in China.</title>
        <authorList>
            <person name="Lu H."/>
            <person name="Cai Z."/>
        </authorList>
    </citation>
    <scope>NUCLEOTIDE SEQUENCE [LARGE SCALE GENOMIC DNA]</scope>
    <source>
        <strain evidence="1 2">H41</strain>
    </source>
</reference>
<dbReference type="Proteomes" id="UP000664317">
    <property type="component" value="Unassembled WGS sequence"/>
</dbReference>
<dbReference type="InterPro" id="IPR025345">
    <property type="entry name" value="DUF4249"/>
</dbReference>
<dbReference type="RefSeq" id="WP_206577389.1">
    <property type="nucleotide sequence ID" value="NZ_JAFKCT010000002.1"/>
</dbReference>
<comment type="caution">
    <text evidence="1">The sequence shown here is derived from an EMBL/GenBank/DDBJ whole genome shotgun (WGS) entry which is preliminary data.</text>
</comment>
<sequence length="347" mass="38883">MKKRLIAYVILFVALSSCIDEIYLSVPASESNLVIDAWLGSTSEQSYVRVYRSGSYLSGSTQPNYTKVATTSIYVEDESGRRVYFPNTADTTLLHQPNAGQSFPAGMKYRVHVNTRDGAYESEWVLMPEPSTFGDFEAVAREKSLFVISGSSPVRVIGTTVDLTLQASNSSGEEVGYLIEADGISEVFTTGDAENCRCNCYLEEPLFVTGMNLGSGSDVPSPIILAELEVTSLGRFYLQSTIRTIPKANLDYLRQIDKQRRNTGSIFDPAPFKIRGNIKNLDNPDEEVLGNFMAYQEVEYNRMVYRADIYRLNQQFPFVFDEVGHVSEDCKDYYPFTLPYTPAPFQP</sequence>